<organism evidence="3 4">
    <name type="scientific">Archangium lansingense</name>
    <dbReference type="NCBI Taxonomy" id="2995310"/>
    <lineage>
        <taxon>Bacteria</taxon>
        <taxon>Pseudomonadati</taxon>
        <taxon>Myxococcota</taxon>
        <taxon>Myxococcia</taxon>
        <taxon>Myxococcales</taxon>
        <taxon>Cystobacterineae</taxon>
        <taxon>Archangiaceae</taxon>
        <taxon>Archangium</taxon>
    </lineage>
</organism>
<sequence length="555" mass="61737">MTKGTARTTGWICLLALALQACATTGALDELEPEEELPSGEMGRDPPPPWEMRDAETDEEARRAEATAALSGMRGVASHVEQAGTELVFRFWAHNGALTLLAWRRDARGAGLAGKVDSFAPGFELDLPTYVGSRTGEVVLTLSQERRGWGLRSFTTAEGSKPLEARTLPVRRTGVTADTLAQAHAVASQLTRGLRVPKGGRATASVEVLLDDDRILGATIVRYESQGGAPAREPSPNLVAQITQALLPFTQGIGPRTVRLNLEAEHRQTESQVRWRVMEAETLRPDSPAPADLVTEHYALYERILREWREEAKDSFIQAGVTSTEFLATWFISGLAIRGGLALFEAVAPRLAPILARGGSEAVAWFRSFLARVRPAEREQFHRLWTKAQTQGLSAAEMEQFRKLMARFENLLGAKLDDYASGELRKMAHNDFYGKFHADLAKLLLDERGMFYPVHHRIPLEYTHLFQRLNINARENLWGVHDLVHRKINKVWTVFRRAKGKATAEDVRKVAAIVDRHFGRWFNQPYEAGRSASALARAEADALDEVKVLVDLILK</sequence>
<keyword evidence="4" id="KW-1185">Reference proteome</keyword>
<comment type="caution">
    <text evidence="3">The sequence shown here is derived from an EMBL/GenBank/DDBJ whole genome shotgun (WGS) entry which is preliminary data.</text>
</comment>
<evidence type="ECO:0000313" key="3">
    <source>
        <dbReference type="EMBL" id="MCY1073098.1"/>
    </source>
</evidence>
<protein>
    <recommendedName>
        <fullName evidence="5">Lipoprotein</fullName>
    </recommendedName>
</protein>
<evidence type="ECO:0000256" key="2">
    <source>
        <dbReference type="SAM" id="SignalP"/>
    </source>
</evidence>
<keyword evidence="2" id="KW-0732">Signal</keyword>
<dbReference type="PROSITE" id="PS51257">
    <property type="entry name" value="PROKAR_LIPOPROTEIN"/>
    <property type="match status" value="1"/>
</dbReference>
<feature type="compositionally biased region" description="Basic and acidic residues" evidence="1">
    <location>
        <begin position="51"/>
        <end position="61"/>
    </location>
</feature>
<evidence type="ECO:0000313" key="4">
    <source>
        <dbReference type="Proteomes" id="UP001207654"/>
    </source>
</evidence>
<proteinExistence type="predicted"/>
<evidence type="ECO:0000256" key="1">
    <source>
        <dbReference type="SAM" id="MobiDB-lite"/>
    </source>
</evidence>
<evidence type="ECO:0008006" key="5">
    <source>
        <dbReference type="Google" id="ProtNLM"/>
    </source>
</evidence>
<gene>
    <name evidence="3" type="ORF">OV287_01250</name>
</gene>
<feature type="region of interest" description="Disordered" evidence="1">
    <location>
        <begin position="30"/>
        <end position="61"/>
    </location>
</feature>
<feature type="signal peptide" evidence="2">
    <location>
        <begin position="1"/>
        <end position="23"/>
    </location>
</feature>
<reference evidence="3 4" key="1">
    <citation type="submission" date="2022-11" db="EMBL/GenBank/DDBJ databases">
        <title>Minimal conservation of predation-associated metabolite biosynthetic gene clusters underscores biosynthetic potential of Myxococcota including descriptions for ten novel species: Archangium lansinium sp. nov., Myxococcus landrumus sp. nov., Nannocystis bai.</title>
        <authorList>
            <person name="Ahearne A."/>
            <person name="Stevens C."/>
            <person name="Phillips K."/>
        </authorList>
    </citation>
    <scope>NUCLEOTIDE SEQUENCE [LARGE SCALE GENOMIC DNA]</scope>
    <source>
        <strain evidence="3 4">MIWBW</strain>
    </source>
</reference>
<dbReference type="Proteomes" id="UP001207654">
    <property type="component" value="Unassembled WGS sequence"/>
</dbReference>
<name>A0ABT3ZUK6_9BACT</name>
<accession>A0ABT3ZUK6</accession>
<feature type="chain" id="PRO_5047057421" description="Lipoprotein" evidence="2">
    <location>
        <begin position="24"/>
        <end position="555"/>
    </location>
</feature>
<dbReference type="EMBL" id="JAPNKA010000001">
    <property type="protein sequence ID" value="MCY1073098.1"/>
    <property type="molecule type" value="Genomic_DNA"/>
</dbReference>
<dbReference type="RefSeq" id="WP_267532115.1">
    <property type="nucleotide sequence ID" value="NZ_JAPNKA010000001.1"/>
</dbReference>